<dbReference type="AlphaFoldDB" id="A0ABC9WWG5"/>
<keyword evidence="3" id="KW-1185">Reference proteome</keyword>
<dbReference type="InterPro" id="IPR000477">
    <property type="entry name" value="RT_dom"/>
</dbReference>
<dbReference type="SUPFAM" id="SSF56672">
    <property type="entry name" value="DNA/RNA polymerases"/>
    <property type="match status" value="1"/>
</dbReference>
<dbReference type="PANTHER" id="PTHR33332">
    <property type="entry name" value="REVERSE TRANSCRIPTASE DOMAIN-CONTAINING PROTEIN"/>
    <property type="match status" value="1"/>
</dbReference>
<organism evidence="2 3">
    <name type="scientific">Grus japonensis</name>
    <name type="common">Japanese crane</name>
    <name type="synonym">Red-crowned crane</name>
    <dbReference type="NCBI Taxonomy" id="30415"/>
    <lineage>
        <taxon>Eukaryota</taxon>
        <taxon>Metazoa</taxon>
        <taxon>Chordata</taxon>
        <taxon>Craniata</taxon>
        <taxon>Vertebrata</taxon>
        <taxon>Euteleostomi</taxon>
        <taxon>Archelosauria</taxon>
        <taxon>Archosauria</taxon>
        <taxon>Dinosauria</taxon>
        <taxon>Saurischia</taxon>
        <taxon>Theropoda</taxon>
        <taxon>Coelurosauria</taxon>
        <taxon>Aves</taxon>
        <taxon>Neognathae</taxon>
        <taxon>Neoaves</taxon>
        <taxon>Gruiformes</taxon>
        <taxon>Gruidae</taxon>
        <taxon>Grus</taxon>
    </lineage>
</organism>
<dbReference type="Pfam" id="PF00078">
    <property type="entry name" value="RVT_1"/>
    <property type="match status" value="1"/>
</dbReference>
<protein>
    <submittedName>
        <fullName evidence="2">Mitochondrial enolase superfamily member 1</fullName>
    </submittedName>
</protein>
<evidence type="ECO:0000259" key="1">
    <source>
        <dbReference type="PROSITE" id="PS50878"/>
    </source>
</evidence>
<accession>A0ABC9WWG5</accession>
<dbReference type="PRINTS" id="PR01345">
    <property type="entry name" value="CERVTRCPTASE"/>
</dbReference>
<sequence>MGPDELHPWVLGELADEVARPLSVIFEKSWQSGEVSTNGKRGNITPILKKGKKEDPGNYRLVSLTSMPGKIMEQTLLETILRHMEDKEVIGDSQHSFTKGKSCLTNLVAFYDGVTVSVDEGRATDIIYLDLCKAFDTVPHDILVSKLERHGFDGWTTRWIRNWLDGGTQRVVVNSSMSKWSSVTSGVPQGLVLGPALLNIFVGDMDSGIECALSKFADDTKLCGVVDTLEGRDAIQRDLDRLERWACANCRKFNKAKCKVLHVGQHNPKHGYRLGKEWIESSPVEKNLGVLIDEKLDMSRQCVLAAQEANRVLGCIKRGVTSRSRKVILPLYSTLVRPHLEYCIQLWGPQYRRDMELLERVQRRATKLIGGLEHLSYEDRLRELGLFSLEKRQLRGDLIAAFQYLKGASRKDGEGLFIRECSDRTRGNGFKLKEGRFR</sequence>
<dbReference type="PROSITE" id="PS50878">
    <property type="entry name" value="RT_POL"/>
    <property type="match status" value="1"/>
</dbReference>
<reference evidence="2 3" key="1">
    <citation type="submission" date="2024-06" db="EMBL/GenBank/DDBJ databases">
        <title>The draft genome of Grus japonensis, version 3.</title>
        <authorList>
            <person name="Nabeshima K."/>
            <person name="Suzuki S."/>
            <person name="Onuma M."/>
        </authorList>
    </citation>
    <scope>NUCLEOTIDE SEQUENCE [LARGE SCALE GENOMIC DNA]</scope>
    <source>
        <strain evidence="2 3">451A</strain>
    </source>
</reference>
<evidence type="ECO:0000313" key="3">
    <source>
        <dbReference type="Proteomes" id="UP001623348"/>
    </source>
</evidence>
<dbReference type="Proteomes" id="UP001623348">
    <property type="component" value="Unassembled WGS sequence"/>
</dbReference>
<evidence type="ECO:0000313" key="2">
    <source>
        <dbReference type="EMBL" id="GAB0189783.1"/>
    </source>
</evidence>
<proteinExistence type="predicted"/>
<dbReference type="InterPro" id="IPR043502">
    <property type="entry name" value="DNA/RNA_pol_sf"/>
</dbReference>
<feature type="domain" description="Reverse transcriptase" evidence="1">
    <location>
        <begin position="28"/>
        <end position="292"/>
    </location>
</feature>
<dbReference type="EMBL" id="BAAFJT010000005">
    <property type="protein sequence ID" value="GAB0189783.1"/>
    <property type="molecule type" value="Genomic_DNA"/>
</dbReference>
<name>A0ABC9WWG5_GRUJA</name>
<gene>
    <name evidence="2" type="ORF">GRJ2_001443600</name>
</gene>
<dbReference type="CDD" id="cd01650">
    <property type="entry name" value="RT_nLTR_like"/>
    <property type="match status" value="1"/>
</dbReference>
<comment type="caution">
    <text evidence="2">The sequence shown here is derived from an EMBL/GenBank/DDBJ whole genome shotgun (WGS) entry which is preliminary data.</text>
</comment>